<dbReference type="OrthoDB" id="3554680at2759"/>
<dbReference type="AlphaFoldDB" id="A0A6A6D8B7"/>
<evidence type="ECO:0000313" key="2">
    <source>
        <dbReference type="Proteomes" id="UP000800200"/>
    </source>
</evidence>
<name>A0A6A6D8B7_9PEZI</name>
<dbReference type="Proteomes" id="UP000800200">
    <property type="component" value="Unassembled WGS sequence"/>
</dbReference>
<proteinExistence type="predicted"/>
<accession>A0A6A6D8B7</accession>
<organism evidence="1 2">
    <name type="scientific">Zopfia rhizophila CBS 207.26</name>
    <dbReference type="NCBI Taxonomy" id="1314779"/>
    <lineage>
        <taxon>Eukaryota</taxon>
        <taxon>Fungi</taxon>
        <taxon>Dikarya</taxon>
        <taxon>Ascomycota</taxon>
        <taxon>Pezizomycotina</taxon>
        <taxon>Dothideomycetes</taxon>
        <taxon>Dothideomycetes incertae sedis</taxon>
        <taxon>Zopfiaceae</taxon>
        <taxon>Zopfia</taxon>
    </lineage>
</organism>
<sequence length="330" mass="36491">MAWLFRKQPSHLKTPGFPALGESSTPAFPLAAGNFPETDIISTNICCDPYSTFCVSTGSSPASQTIIGALPIVSYTENGKSYKQVLYKVLGGRFVTEYVTQIFLSILLNIPDAESENIDPATRTYYNAIRWACKDLIKNSTTLLELSITFSEAPQLSQPWLLDTVLRNSFEKINETVSSVIRYPLDGFIVVVRAASIAHVDPASMRRVVFRRYLYLLVDLLHRKQLDRNAIASLLYTNPTNKTPVQTVTPDPTATANSMAPEPVFSLPIAQLRGSAILDERTYRTLAKMEEFRFLEQRAADWVGPATGAFLHAMVAVDGTGTGTVSEPWD</sequence>
<reference evidence="1" key="1">
    <citation type="journal article" date="2020" name="Stud. Mycol.">
        <title>101 Dothideomycetes genomes: a test case for predicting lifestyles and emergence of pathogens.</title>
        <authorList>
            <person name="Haridas S."/>
            <person name="Albert R."/>
            <person name="Binder M."/>
            <person name="Bloem J."/>
            <person name="Labutti K."/>
            <person name="Salamov A."/>
            <person name="Andreopoulos B."/>
            <person name="Baker S."/>
            <person name="Barry K."/>
            <person name="Bills G."/>
            <person name="Bluhm B."/>
            <person name="Cannon C."/>
            <person name="Castanera R."/>
            <person name="Culley D."/>
            <person name="Daum C."/>
            <person name="Ezra D."/>
            <person name="Gonzalez J."/>
            <person name="Henrissat B."/>
            <person name="Kuo A."/>
            <person name="Liang C."/>
            <person name="Lipzen A."/>
            <person name="Lutzoni F."/>
            <person name="Magnuson J."/>
            <person name="Mondo S."/>
            <person name="Nolan M."/>
            <person name="Ohm R."/>
            <person name="Pangilinan J."/>
            <person name="Park H.-J."/>
            <person name="Ramirez L."/>
            <person name="Alfaro M."/>
            <person name="Sun H."/>
            <person name="Tritt A."/>
            <person name="Yoshinaga Y."/>
            <person name="Zwiers L.-H."/>
            <person name="Turgeon B."/>
            <person name="Goodwin S."/>
            <person name="Spatafora J."/>
            <person name="Crous P."/>
            <person name="Grigoriev I."/>
        </authorList>
    </citation>
    <scope>NUCLEOTIDE SEQUENCE</scope>
    <source>
        <strain evidence="1">CBS 207.26</strain>
    </source>
</reference>
<gene>
    <name evidence="1" type="ORF">K469DRAFT_756735</name>
</gene>
<protein>
    <submittedName>
        <fullName evidence="1">Uncharacterized protein</fullName>
    </submittedName>
</protein>
<evidence type="ECO:0000313" key="1">
    <source>
        <dbReference type="EMBL" id="KAF2174439.1"/>
    </source>
</evidence>
<keyword evidence="2" id="KW-1185">Reference proteome</keyword>
<dbReference type="EMBL" id="ML994936">
    <property type="protein sequence ID" value="KAF2174439.1"/>
    <property type="molecule type" value="Genomic_DNA"/>
</dbReference>